<accession>A0ABS4JA03</accession>
<dbReference type="PROSITE" id="PS51257">
    <property type="entry name" value="PROKAR_LIPOPROTEIN"/>
    <property type="match status" value="1"/>
</dbReference>
<dbReference type="InterPro" id="IPR043144">
    <property type="entry name" value="Mal/L-sulf/L-lact_DH-like_ah"/>
</dbReference>
<dbReference type="Pfam" id="PF02615">
    <property type="entry name" value="Ldh_2"/>
    <property type="match status" value="1"/>
</dbReference>
<evidence type="ECO:0000256" key="1">
    <source>
        <dbReference type="ARBA" id="ARBA00006056"/>
    </source>
</evidence>
<keyword evidence="4" id="KW-1185">Reference proteome</keyword>
<dbReference type="InterPro" id="IPR003767">
    <property type="entry name" value="Malate/L-lactate_DH-like"/>
</dbReference>
<dbReference type="PANTHER" id="PTHR11091">
    <property type="entry name" value="OXIDOREDUCTASE-RELATED"/>
    <property type="match status" value="1"/>
</dbReference>
<evidence type="ECO:0000256" key="2">
    <source>
        <dbReference type="ARBA" id="ARBA00023002"/>
    </source>
</evidence>
<proteinExistence type="inferred from homology"/>
<protein>
    <submittedName>
        <fullName evidence="3">Oxidoreductase</fullName>
        <ecNumber evidence="3">1.1.1.-</ecNumber>
    </submittedName>
</protein>
<comment type="similarity">
    <text evidence="1">Belongs to the LDH2/MDH2 oxidoreductase family.</text>
</comment>
<dbReference type="Gene3D" id="3.30.1370.60">
    <property type="entry name" value="Hypothetical oxidoreductase yiak, domain 2"/>
    <property type="match status" value="1"/>
</dbReference>
<dbReference type="InterPro" id="IPR036111">
    <property type="entry name" value="Mal/L-sulfo/L-lacto_DH-like_sf"/>
</dbReference>
<dbReference type="InterPro" id="IPR043143">
    <property type="entry name" value="Mal/L-sulf/L-lact_DH-like_NADP"/>
</dbReference>
<name>A0ABS4JA03_9BACL</name>
<dbReference type="EMBL" id="JAGGLB010000054">
    <property type="protein sequence ID" value="MBP1996680.1"/>
    <property type="molecule type" value="Genomic_DNA"/>
</dbReference>
<dbReference type="PANTHER" id="PTHR11091:SF0">
    <property type="entry name" value="MALATE DEHYDROGENASE"/>
    <property type="match status" value="1"/>
</dbReference>
<reference evidence="3 4" key="1">
    <citation type="submission" date="2021-03" db="EMBL/GenBank/DDBJ databases">
        <title>Genomic Encyclopedia of Type Strains, Phase IV (KMG-IV): sequencing the most valuable type-strain genomes for metagenomic binning, comparative biology and taxonomic classification.</title>
        <authorList>
            <person name="Goeker M."/>
        </authorList>
    </citation>
    <scope>NUCLEOTIDE SEQUENCE [LARGE SCALE GENOMIC DNA]</scope>
    <source>
        <strain evidence="3 4">DSM 26048</strain>
    </source>
</reference>
<sequence>MILKTSQELYQLTVQVFSACGATPEEAAWVAEELVEASLMGIDSHGVIRIPQYVNQVFSGSIKPGSKIQIIRETPSTAVVDCGLNFGAVSANKMVDILLEKAEHSHIACVVSRRSHHVGRLGAYAQKVAEKQMVALAAVNGAKGEHCVAPWGGREGRLCTNPFAYAVPTSKEPLVFDMSTSMIAEGRLRMYKNKGEPVPLGRILDANGNPSTDPKDFYGPPAGTLLPFGAELGYKGFGLGLLVEILGGVLAGVSLSDDADYVNGLCLIAINPDAFYGKESFVQEMDQLSEYMLSCPTAPGFDKITLPGALDFHRKEQRLQSGVPIDEVTWETIVKAAQKVGCSIC</sequence>
<gene>
    <name evidence="3" type="ORF">J2Z66_008328</name>
</gene>
<dbReference type="EC" id="1.1.1.-" evidence="3"/>
<evidence type="ECO:0000313" key="3">
    <source>
        <dbReference type="EMBL" id="MBP1996680.1"/>
    </source>
</evidence>
<dbReference type="Proteomes" id="UP001519287">
    <property type="component" value="Unassembled WGS sequence"/>
</dbReference>
<dbReference type="SUPFAM" id="SSF89733">
    <property type="entry name" value="L-sulfolactate dehydrogenase-like"/>
    <property type="match status" value="1"/>
</dbReference>
<organism evidence="3 4">
    <name type="scientific">Paenibacillus eucommiae</name>
    <dbReference type="NCBI Taxonomy" id="1355755"/>
    <lineage>
        <taxon>Bacteria</taxon>
        <taxon>Bacillati</taxon>
        <taxon>Bacillota</taxon>
        <taxon>Bacilli</taxon>
        <taxon>Bacillales</taxon>
        <taxon>Paenibacillaceae</taxon>
        <taxon>Paenibacillus</taxon>
    </lineage>
</organism>
<evidence type="ECO:0000313" key="4">
    <source>
        <dbReference type="Proteomes" id="UP001519287"/>
    </source>
</evidence>
<keyword evidence="2 3" id="KW-0560">Oxidoreductase</keyword>
<dbReference type="GO" id="GO:0016491">
    <property type="term" value="F:oxidoreductase activity"/>
    <property type="evidence" value="ECO:0007669"/>
    <property type="project" value="UniProtKB-KW"/>
</dbReference>
<dbReference type="RefSeq" id="WP_209979357.1">
    <property type="nucleotide sequence ID" value="NZ_JAGGLB010000054.1"/>
</dbReference>
<dbReference type="Gene3D" id="1.10.1530.10">
    <property type="match status" value="1"/>
</dbReference>
<comment type="caution">
    <text evidence="3">The sequence shown here is derived from an EMBL/GenBank/DDBJ whole genome shotgun (WGS) entry which is preliminary data.</text>
</comment>